<accession>A0AB33K9Z7</accession>
<evidence type="ECO:0000256" key="2">
    <source>
        <dbReference type="SAM" id="Phobius"/>
    </source>
</evidence>
<feature type="transmembrane region" description="Helical" evidence="2">
    <location>
        <begin position="31"/>
        <end position="58"/>
    </location>
</feature>
<proteinExistence type="predicted"/>
<feature type="region of interest" description="Disordered" evidence="1">
    <location>
        <begin position="170"/>
        <end position="191"/>
    </location>
</feature>
<evidence type="ECO:0000256" key="1">
    <source>
        <dbReference type="SAM" id="MobiDB-lite"/>
    </source>
</evidence>
<keyword evidence="2" id="KW-0472">Membrane</keyword>
<keyword evidence="2" id="KW-1133">Transmembrane helix</keyword>
<reference evidence="3" key="1">
    <citation type="submission" date="2024-07" db="EMBL/GenBank/DDBJ databases">
        <title>Complete genome sequences of cellulolytic bacteria, Kitasatospora sp. CMC57 and Streptomyces sp. CMC78, isolated from Japanese agricultural soil.</title>
        <authorList>
            <person name="Hashimoto T."/>
            <person name="Ito M."/>
            <person name="Iwamoto M."/>
            <person name="Fukahori D."/>
            <person name="Shoda T."/>
            <person name="Sakoda M."/>
            <person name="Morohoshi T."/>
            <person name="Mitsuboshi M."/>
            <person name="Nishizawa T."/>
        </authorList>
    </citation>
    <scope>NUCLEOTIDE SEQUENCE</scope>
    <source>
        <strain evidence="3">CMC78</strain>
    </source>
</reference>
<protein>
    <recommendedName>
        <fullName evidence="4">Integral membrane protein</fullName>
    </recommendedName>
</protein>
<evidence type="ECO:0000313" key="3">
    <source>
        <dbReference type="EMBL" id="BFP50771.1"/>
    </source>
</evidence>
<dbReference type="EMBL" id="AP035884">
    <property type="protein sequence ID" value="BFP50771.1"/>
    <property type="molecule type" value="Genomic_DNA"/>
</dbReference>
<name>A0AB33K9Z7_9ACTN</name>
<sequence>MTRGQTDEWMSRARTPETRARIRRWSRVENVSGLILLVGTVAFVASVPVGIGLAVWFWTAGVDRFDVFAWLYGSGAGVLLIAVGLDAWAGPRLAEARFADGRCTVGVIEEVVELPGPDADGNPTYDLVVRAELPGRPALRRTLGRGSGDSSGPDDRWTGRAIRFRHNTLDPDDEHDVLFDGWPDAGEASRR</sequence>
<feature type="transmembrane region" description="Helical" evidence="2">
    <location>
        <begin position="70"/>
        <end position="89"/>
    </location>
</feature>
<dbReference type="AlphaFoldDB" id="A0AB33K9Z7"/>
<organism evidence="3">
    <name type="scientific">Streptomyces sp. CMC78</name>
    <dbReference type="NCBI Taxonomy" id="3231512"/>
    <lineage>
        <taxon>Bacteria</taxon>
        <taxon>Bacillati</taxon>
        <taxon>Actinomycetota</taxon>
        <taxon>Actinomycetes</taxon>
        <taxon>Kitasatosporales</taxon>
        <taxon>Streptomycetaceae</taxon>
        <taxon>Streptomyces</taxon>
    </lineage>
</organism>
<evidence type="ECO:0008006" key="4">
    <source>
        <dbReference type="Google" id="ProtNLM"/>
    </source>
</evidence>
<gene>
    <name evidence="3" type="ORF">SCMC78_05780</name>
</gene>
<dbReference type="KEGG" id="stcm:SCMC78_05780"/>
<keyword evidence="2" id="KW-0812">Transmembrane</keyword>